<evidence type="ECO:0000256" key="3">
    <source>
        <dbReference type="ARBA" id="ARBA00022729"/>
    </source>
</evidence>
<evidence type="ECO:0000256" key="4">
    <source>
        <dbReference type="ARBA" id="ARBA00023157"/>
    </source>
</evidence>
<dbReference type="FunFam" id="2.40.10.10:FF:000054">
    <property type="entry name" value="Complement C1r subcomponent"/>
    <property type="match status" value="1"/>
</dbReference>
<dbReference type="Pfam" id="PF00089">
    <property type="entry name" value="Trypsin"/>
    <property type="match status" value="1"/>
</dbReference>
<dbReference type="OrthoDB" id="6147874at2759"/>
<keyword evidence="7" id="KW-0645">Protease</keyword>
<keyword evidence="7" id="KW-0378">Hydrolase</keyword>
<gene>
    <name evidence="11" type="ORF">DSTB1V02_LOCUS4263</name>
</gene>
<name>A0A7R9A337_9CRUS</name>
<dbReference type="InterPro" id="IPR000436">
    <property type="entry name" value="Sushi_SCR_CCP_dom"/>
</dbReference>
<feature type="disulfide bond" evidence="6">
    <location>
        <begin position="168"/>
        <end position="195"/>
    </location>
</feature>
<keyword evidence="7" id="KW-0720">Serine protease</keyword>
<evidence type="ECO:0000256" key="2">
    <source>
        <dbReference type="ARBA" id="ARBA00022525"/>
    </source>
</evidence>
<protein>
    <recommendedName>
        <fullName evidence="13">Limulus clotting factor C</fullName>
    </recommendedName>
</protein>
<reference evidence="11" key="1">
    <citation type="submission" date="2020-11" db="EMBL/GenBank/DDBJ databases">
        <authorList>
            <person name="Tran Van P."/>
        </authorList>
    </citation>
    <scope>NUCLEOTIDE SEQUENCE</scope>
</reference>
<evidence type="ECO:0000256" key="1">
    <source>
        <dbReference type="ARBA" id="ARBA00004613"/>
    </source>
</evidence>
<keyword evidence="12" id="KW-1185">Reference proteome</keyword>
<dbReference type="PROSITE" id="PS00135">
    <property type="entry name" value="TRYPSIN_SER"/>
    <property type="match status" value="1"/>
</dbReference>
<keyword evidence="3" id="KW-0732">Signal</keyword>
<dbReference type="Gene3D" id="2.10.70.10">
    <property type="entry name" value="Complement Module, domain 1"/>
    <property type="match status" value="1"/>
</dbReference>
<keyword evidence="2" id="KW-0964">Secreted</keyword>
<evidence type="ECO:0000313" key="12">
    <source>
        <dbReference type="Proteomes" id="UP000677054"/>
    </source>
</evidence>
<keyword evidence="6" id="KW-0768">Sushi</keyword>
<dbReference type="InterPro" id="IPR018114">
    <property type="entry name" value="TRYPSIN_HIS"/>
</dbReference>
<dbReference type="Pfam" id="PF00084">
    <property type="entry name" value="Sushi"/>
    <property type="match status" value="1"/>
</dbReference>
<dbReference type="InterPro" id="IPR001254">
    <property type="entry name" value="Trypsin_dom"/>
</dbReference>
<dbReference type="InterPro" id="IPR043504">
    <property type="entry name" value="Peptidase_S1_PA_chymotrypsin"/>
</dbReference>
<evidence type="ECO:0000313" key="11">
    <source>
        <dbReference type="EMBL" id="CAD7244366.1"/>
    </source>
</evidence>
<dbReference type="SUPFAM" id="SSF50494">
    <property type="entry name" value="Trypsin-like serine proteases"/>
    <property type="match status" value="1"/>
</dbReference>
<dbReference type="SMART" id="SM00032">
    <property type="entry name" value="CCP"/>
    <property type="match status" value="1"/>
</dbReference>
<feature type="domain" description="Peptidase S1" evidence="9">
    <location>
        <begin position="211"/>
        <end position="462"/>
    </location>
</feature>
<dbReference type="PANTHER" id="PTHR24252">
    <property type="entry name" value="ACROSIN-RELATED"/>
    <property type="match status" value="1"/>
</dbReference>
<dbReference type="GO" id="GO:0005576">
    <property type="term" value="C:extracellular region"/>
    <property type="evidence" value="ECO:0007669"/>
    <property type="project" value="UniProtKB-SubCell"/>
</dbReference>
<evidence type="ECO:0000256" key="7">
    <source>
        <dbReference type="RuleBase" id="RU363034"/>
    </source>
</evidence>
<evidence type="ECO:0000259" key="10">
    <source>
        <dbReference type="PROSITE" id="PS50923"/>
    </source>
</evidence>
<organism evidence="11">
    <name type="scientific">Darwinula stevensoni</name>
    <dbReference type="NCBI Taxonomy" id="69355"/>
    <lineage>
        <taxon>Eukaryota</taxon>
        <taxon>Metazoa</taxon>
        <taxon>Ecdysozoa</taxon>
        <taxon>Arthropoda</taxon>
        <taxon>Crustacea</taxon>
        <taxon>Oligostraca</taxon>
        <taxon>Ostracoda</taxon>
        <taxon>Podocopa</taxon>
        <taxon>Podocopida</taxon>
        <taxon>Darwinulocopina</taxon>
        <taxon>Darwinuloidea</taxon>
        <taxon>Darwinulidae</taxon>
        <taxon>Darwinula</taxon>
    </lineage>
</organism>
<accession>A0A7R9A337</accession>
<dbReference type="PROSITE" id="PS00134">
    <property type="entry name" value="TRYPSIN_HIS"/>
    <property type="match status" value="1"/>
</dbReference>
<keyword evidence="5" id="KW-0325">Glycoprotein</keyword>
<dbReference type="SMART" id="SM00020">
    <property type="entry name" value="Tryp_SPc"/>
    <property type="match status" value="1"/>
</dbReference>
<dbReference type="PRINTS" id="PR00722">
    <property type="entry name" value="CHYMOTRYPSIN"/>
</dbReference>
<dbReference type="Proteomes" id="UP000677054">
    <property type="component" value="Unassembled WGS sequence"/>
</dbReference>
<dbReference type="PROSITE" id="PS50240">
    <property type="entry name" value="TRYPSIN_DOM"/>
    <property type="match status" value="1"/>
</dbReference>
<evidence type="ECO:0000256" key="6">
    <source>
        <dbReference type="PROSITE-ProRule" id="PRU00302"/>
    </source>
</evidence>
<evidence type="ECO:0000256" key="8">
    <source>
        <dbReference type="SAM" id="MobiDB-lite"/>
    </source>
</evidence>
<comment type="subcellular location">
    <subcellularLocation>
        <location evidence="1">Secreted</location>
    </subcellularLocation>
</comment>
<keyword evidence="4 6" id="KW-1015">Disulfide bond</keyword>
<dbReference type="InterPro" id="IPR033116">
    <property type="entry name" value="TRYPSIN_SER"/>
</dbReference>
<dbReference type="AlphaFoldDB" id="A0A7R9A337"/>
<feature type="domain" description="Sushi" evidence="10">
    <location>
        <begin position="133"/>
        <end position="197"/>
    </location>
</feature>
<dbReference type="InterPro" id="IPR009003">
    <property type="entry name" value="Peptidase_S1_PA"/>
</dbReference>
<dbReference type="FunFam" id="2.40.10.10:FF:000068">
    <property type="entry name" value="transmembrane protease serine 2"/>
    <property type="match status" value="1"/>
</dbReference>
<dbReference type="CDD" id="cd00190">
    <property type="entry name" value="Tryp_SPc"/>
    <property type="match status" value="1"/>
</dbReference>
<evidence type="ECO:0008006" key="13">
    <source>
        <dbReference type="Google" id="ProtNLM"/>
    </source>
</evidence>
<feature type="region of interest" description="Disordered" evidence="8">
    <location>
        <begin position="488"/>
        <end position="510"/>
    </location>
</feature>
<evidence type="ECO:0000259" key="9">
    <source>
        <dbReference type="PROSITE" id="PS50240"/>
    </source>
</evidence>
<dbReference type="PANTHER" id="PTHR24252:SF10">
    <property type="entry name" value="SERINE PROTEASE 56"/>
    <property type="match status" value="1"/>
</dbReference>
<dbReference type="Gene3D" id="2.40.10.10">
    <property type="entry name" value="Trypsin-like serine proteases"/>
    <property type="match status" value="2"/>
</dbReference>
<dbReference type="PROSITE" id="PS50923">
    <property type="entry name" value="SUSHI"/>
    <property type="match status" value="1"/>
</dbReference>
<comment type="caution">
    <text evidence="6">Lacks conserved residue(s) required for the propagation of feature annotation.</text>
</comment>
<dbReference type="EMBL" id="CAJPEV010000620">
    <property type="protein sequence ID" value="CAG0886995.1"/>
    <property type="molecule type" value="Genomic_DNA"/>
</dbReference>
<sequence>MTRSETLLVQVAGSHVHHYIEGRFHIPHSPDTTLNLGLTPLVLREPVRADEAGCVIEARNLPGFDGSSRCEIVSHIKGHLLTPIGCHGGDRLGIFINVSSSTSVDIIRSALKDGERETGCGPLKSFERGKFHVSCSKRFRYGHEGENTGSDCLQNGKYLIGSIVKYTCNAHYIIMGSAARRCAENGNWTGRDPSCVADCGTRNMTHPMPLSVGGTASYLGEWPWQAAIYDTEAKGVICGGALIRERWVLTAGHCITYQNTLRERGPSDFLVYLGKHRRNGSEDDGDVQIRRVSRIILRRGFNLQNYDADIALMQLTEEAELTARVQLICLPTSEVDLDEKKGMVASWGYNESDMLADELMKVELPVIPNDKCRQETSRHTGEPLPDLTWNMFCADYENQSVCNGDSGSPMVSLDPTETRWEAVGIVSNFFVGGQSCSAKLPGRYGVFTKIARFTAWIRTEVCGGDDIGGLHVPWSVCPISTPMSEVANRSPSGTFECQPLPTEASEADEE</sequence>
<dbReference type="InterPro" id="IPR001314">
    <property type="entry name" value="Peptidase_S1A"/>
</dbReference>
<evidence type="ECO:0000256" key="5">
    <source>
        <dbReference type="ARBA" id="ARBA00023180"/>
    </source>
</evidence>
<proteinExistence type="predicted"/>
<dbReference type="GO" id="GO:0004252">
    <property type="term" value="F:serine-type endopeptidase activity"/>
    <property type="evidence" value="ECO:0007669"/>
    <property type="project" value="InterPro"/>
</dbReference>
<dbReference type="EMBL" id="LR900137">
    <property type="protein sequence ID" value="CAD7244366.1"/>
    <property type="molecule type" value="Genomic_DNA"/>
</dbReference>
<dbReference type="GO" id="GO:0006508">
    <property type="term" value="P:proteolysis"/>
    <property type="evidence" value="ECO:0007669"/>
    <property type="project" value="UniProtKB-KW"/>
</dbReference>
<dbReference type="CDD" id="cd00033">
    <property type="entry name" value="CCP"/>
    <property type="match status" value="1"/>
</dbReference>